<evidence type="ECO:0000313" key="4">
    <source>
        <dbReference type="Proteomes" id="UP001176940"/>
    </source>
</evidence>
<organism evidence="3 4">
    <name type="scientific">Ranitomeya imitator</name>
    <name type="common">mimic poison frog</name>
    <dbReference type="NCBI Taxonomy" id="111125"/>
    <lineage>
        <taxon>Eukaryota</taxon>
        <taxon>Metazoa</taxon>
        <taxon>Chordata</taxon>
        <taxon>Craniata</taxon>
        <taxon>Vertebrata</taxon>
        <taxon>Euteleostomi</taxon>
        <taxon>Amphibia</taxon>
        <taxon>Batrachia</taxon>
        <taxon>Anura</taxon>
        <taxon>Neobatrachia</taxon>
        <taxon>Hyloidea</taxon>
        <taxon>Dendrobatidae</taxon>
        <taxon>Dendrobatinae</taxon>
        <taxon>Ranitomeya</taxon>
    </lineage>
</organism>
<reference evidence="3" key="1">
    <citation type="submission" date="2023-07" db="EMBL/GenBank/DDBJ databases">
        <authorList>
            <person name="Stuckert A."/>
        </authorList>
    </citation>
    <scope>NUCLEOTIDE SEQUENCE</scope>
</reference>
<evidence type="ECO:0000313" key="3">
    <source>
        <dbReference type="EMBL" id="CAJ0965532.1"/>
    </source>
</evidence>
<comment type="caution">
    <text evidence="3">The sequence shown here is derived from an EMBL/GenBank/DDBJ whole genome shotgun (WGS) entry which is preliminary data.</text>
</comment>
<keyword evidence="4" id="KW-1185">Reference proteome</keyword>
<dbReference type="EMBL" id="CAUEEQ010068064">
    <property type="protein sequence ID" value="CAJ0965532.1"/>
    <property type="molecule type" value="Genomic_DNA"/>
</dbReference>
<comment type="similarity">
    <text evidence="1">Belongs to the N-CoR nuclear receptor corepressors family.</text>
</comment>
<dbReference type="Gene3D" id="1.10.10.60">
    <property type="entry name" value="Homeodomain-like"/>
    <property type="match status" value="2"/>
</dbReference>
<dbReference type="PANTHER" id="PTHR13992">
    <property type="entry name" value="NUCLEAR RECEPTOR CO-REPRESSOR RELATED NCOR"/>
    <property type="match status" value="1"/>
</dbReference>
<gene>
    <name evidence="3" type="ORF">RIMI_LOCUS20384242</name>
</gene>
<evidence type="ECO:0000256" key="1">
    <source>
        <dbReference type="ARBA" id="ARBA00010097"/>
    </source>
</evidence>
<protein>
    <submittedName>
        <fullName evidence="3">Uncharacterized protein</fullName>
    </submittedName>
</protein>
<accession>A0ABN9MFN2</accession>
<dbReference type="Proteomes" id="UP001176940">
    <property type="component" value="Unassembled WGS sequence"/>
</dbReference>
<proteinExistence type="inferred from homology"/>
<feature type="region of interest" description="Disordered" evidence="2">
    <location>
        <begin position="190"/>
        <end position="222"/>
    </location>
</feature>
<feature type="compositionally biased region" description="Basic residues" evidence="2">
    <location>
        <begin position="196"/>
        <end position="206"/>
    </location>
</feature>
<sequence length="274" mass="31189">MLCLRVGQRGAGLSATIARSEHEISEIIDGLSEQENNEKQMRQLSVIPPMMFDAEQRRVKFINMNGLMEDPMKVYKDRQFMNVWTDHEKEIFKENTDVQQRARTDHVTAPSALSVSQRTLKTEPHQNEERFMQHPKNFALISTCLERKVSAFCMFFTLLKGICHPIFHIKAAASAIRGLSTAFCNVVDKPPMSRDRKQRRGRHRMKIGGAGPDRNAHRTGPHLDGVSVHSMPLRMRGCVALTLWLRRYALVAGGHRALCRPSVRRCAAYPLVSD</sequence>
<evidence type="ECO:0000256" key="2">
    <source>
        <dbReference type="SAM" id="MobiDB-lite"/>
    </source>
</evidence>
<name>A0ABN9MFN2_9NEOB</name>
<dbReference type="InterPro" id="IPR051571">
    <property type="entry name" value="N-CoR_corepressor"/>
</dbReference>
<dbReference type="PANTHER" id="PTHR13992:SF5">
    <property type="entry name" value="NUCLEAR RECEPTOR COREPRESSOR 1"/>
    <property type="match status" value="1"/>
</dbReference>